<dbReference type="EMBL" id="HG008741">
    <property type="protein sequence ID" value="CDF66372.1"/>
    <property type="molecule type" value="mRNA"/>
</dbReference>
<dbReference type="AlphaFoldDB" id="S6DRK0"/>
<feature type="signal peptide" evidence="3">
    <location>
        <begin position="1"/>
        <end position="29"/>
    </location>
</feature>
<gene>
    <name evidence="5" type="primary">ltp3a</name>
</gene>
<dbReference type="SUPFAM" id="SSF47699">
    <property type="entry name" value="Bifunctional inhibitor/lipid-transfer protein/seed storage 2S albumin"/>
    <property type="match status" value="1"/>
</dbReference>
<keyword evidence="2" id="KW-0446">Lipid-binding</keyword>
<dbReference type="PANTHER" id="PTHR33214:SF69">
    <property type="entry name" value="BIFUNCTIONAL INHIBITOR_LIPID-TRANSFER PROTEIN_SEED STORAGE 2S ALBUMIN SUPERFAMILY PROTEIN"/>
    <property type="match status" value="1"/>
</dbReference>
<feature type="domain" description="Bifunctional inhibitor/plant lipid transfer protein/seed storage helical" evidence="4">
    <location>
        <begin position="32"/>
        <end position="97"/>
    </location>
</feature>
<evidence type="ECO:0000256" key="1">
    <source>
        <dbReference type="ARBA" id="ARBA00022448"/>
    </source>
</evidence>
<evidence type="ECO:0000259" key="4">
    <source>
        <dbReference type="SMART" id="SM00499"/>
    </source>
</evidence>
<sequence>MKKSSGVALCWCLVVLLLVGLGQIQEAEAAGCNAQALSPCLPSIISGTPPSKECCTNAKEQEPCFCNFIKDPAYGKIIKNPNTKKTLEACGLKWPTCP</sequence>
<accession>S6DRK0</accession>
<dbReference type="SMART" id="SM00499">
    <property type="entry name" value="AAI"/>
    <property type="match status" value="1"/>
</dbReference>
<dbReference type="InterPro" id="IPR016140">
    <property type="entry name" value="Bifunc_inhib/LTP/seed_store"/>
</dbReference>
<evidence type="ECO:0000313" key="5">
    <source>
        <dbReference type="EMBL" id="CDF66372.1"/>
    </source>
</evidence>
<dbReference type="GO" id="GO:0008289">
    <property type="term" value="F:lipid binding"/>
    <property type="evidence" value="ECO:0007669"/>
    <property type="project" value="UniProtKB-KW"/>
</dbReference>
<feature type="chain" id="PRO_5004547951" evidence="3">
    <location>
        <begin position="30"/>
        <end position="98"/>
    </location>
</feature>
<dbReference type="InterPro" id="IPR036312">
    <property type="entry name" value="Bifun_inhib/LTP/seed_sf"/>
</dbReference>
<dbReference type="Gene3D" id="1.10.110.10">
    <property type="entry name" value="Plant lipid-transfer and hydrophobic proteins"/>
    <property type="match status" value="1"/>
</dbReference>
<dbReference type="GO" id="GO:0006869">
    <property type="term" value="P:lipid transport"/>
    <property type="evidence" value="ECO:0007669"/>
    <property type="project" value="InterPro"/>
</dbReference>
<keyword evidence="3" id="KW-0732">Signal</keyword>
<keyword evidence="1" id="KW-0813">Transport</keyword>
<protein>
    <submittedName>
        <fullName evidence="5">Lipid transfer protein</fullName>
    </submittedName>
</protein>
<evidence type="ECO:0000256" key="3">
    <source>
        <dbReference type="SAM" id="SignalP"/>
    </source>
</evidence>
<proteinExistence type="evidence at transcript level"/>
<dbReference type="CDD" id="cd01959">
    <property type="entry name" value="nsLTP2"/>
    <property type="match status" value="1"/>
</dbReference>
<reference evidence="5" key="1">
    <citation type="journal article" date="2014" name="Plant Mol. Biol.">
        <title>Lipid transfer proteins in coffee: isolation of Coffea orthologs, Coffea arabica homeologs, expression during coffee fruit development and promoter analysis in transgenic tobacco plants.</title>
        <authorList>
            <person name="Cotta M.G."/>
            <person name="Barros L.M."/>
            <person name="de Almeida J.D."/>
            <person name="de Lamotte F."/>
            <person name="Barbosa E.A."/>
            <person name="Vieira N.G."/>
            <person name="Alves G.S."/>
            <person name="Vinecky F."/>
            <person name="Andrade A.C."/>
            <person name="Marraccini P."/>
        </authorList>
    </citation>
    <scope>NUCLEOTIDE SEQUENCE</scope>
</reference>
<dbReference type="InterPro" id="IPR033872">
    <property type="entry name" value="nsLTP2"/>
</dbReference>
<evidence type="ECO:0000256" key="2">
    <source>
        <dbReference type="ARBA" id="ARBA00023121"/>
    </source>
</evidence>
<dbReference type="Pfam" id="PF00234">
    <property type="entry name" value="Tryp_alpha_amyl"/>
    <property type="match status" value="1"/>
</dbReference>
<dbReference type="PANTHER" id="PTHR33214">
    <property type="entry name" value="BIFUNCTIONAL INHIBITOR/LIPID-TRANSFER PROTEIN/SEED STORAGE 2S ALBUMIN SUPERFAMILY PROTEIN"/>
    <property type="match status" value="1"/>
</dbReference>
<organism evidence="5">
    <name type="scientific">Coffea arabica</name>
    <name type="common">Arabian coffee</name>
    <dbReference type="NCBI Taxonomy" id="13443"/>
    <lineage>
        <taxon>Eukaryota</taxon>
        <taxon>Viridiplantae</taxon>
        <taxon>Streptophyta</taxon>
        <taxon>Embryophyta</taxon>
        <taxon>Tracheophyta</taxon>
        <taxon>Spermatophyta</taxon>
        <taxon>Magnoliopsida</taxon>
        <taxon>eudicotyledons</taxon>
        <taxon>Gunneridae</taxon>
        <taxon>Pentapetalae</taxon>
        <taxon>asterids</taxon>
        <taxon>lamiids</taxon>
        <taxon>Gentianales</taxon>
        <taxon>Rubiaceae</taxon>
        <taxon>Ixoroideae</taxon>
        <taxon>Gardenieae complex</taxon>
        <taxon>Bertiereae - Coffeeae clade</taxon>
        <taxon>Coffeeae</taxon>
        <taxon>Coffea</taxon>
    </lineage>
</organism>
<name>S6DRK0_COFAR</name>